<dbReference type="EMBL" id="CP108341">
    <property type="protein sequence ID" value="WTW27189.1"/>
    <property type="molecule type" value="Genomic_DNA"/>
</dbReference>
<organism evidence="2 3">
    <name type="scientific">Streptomyces purpurascens</name>
    <dbReference type="NCBI Taxonomy" id="1924"/>
    <lineage>
        <taxon>Bacteria</taxon>
        <taxon>Bacillati</taxon>
        <taxon>Actinomycetota</taxon>
        <taxon>Actinomycetes</taxon>
        <taxon>Kitasatosporales</taxon>
        <taxon>Streptomycetaceae</taxon>
        <taxon>Streptomyces</taxon>
    </lineage>
</organism>
<accession>A0ABZ1MH02</accession>
<evidence type="ECO:0000313" key="2">
    <source>
        <dbReference type="EMBL" id="WTW27189.1"/>
    </source>
</evidence>
<feature type="transmembrane region" description="Helical" evidence="1">
    <location>
        <begin position="20"/>
        <end position="40"/>
    </location>
</feature>
<sequence length="57" mass="6184">MGKPAADLDGLNPDHAYLRTPILVITILGIVTAQVVEVCVRRLGTMVRRGAELEEVI</sequence>
<dbReference type="Pfam" id="PF11188">
    <property type="entry name" value="DUF2975"/>
    <property type="match status" value="1"/>
</dbReference>
<keyword evidence="1" id="KW-0472">Membrane</keyword>
<evidence type="ECO:0000256" key="1">
    <source>
        <dbReference type="SAM" id="Phobius"/>
    </source>
</evidence>
<protein>
    <submittedName>
        <fullName evidence="2">DUF2975 domain-containing protein</fullName>
    </submittedName>
</protein>
<reference evidence="2 3" key="1">
    <citation type="submission" date="2022-10" db="EMBL/GenBank/DDBJ databases">
        <title>The complete genomes of actinobacterial strains from the NBC collection.</title>
        <authorList>
            <person name="Joergensen T.S."/>
            <person name="Alvarez Arevalo M."/>
            <person name="Sterndorff E.B."/>
            <person name="Faurdal D."/>
            <person name="Vuksanovic O."/>
            <person name="Mourched A.-S."/>
            <person name="Charusanti P."/>
            <person name="Shaw S."/>
            <person name="Blin K."/>
            <person name="Weber T."/>
        </authorList>
    </citation>
    <scope>NUCLEOTIDE SEQUENCE [LARGE SCALE GENOMIC DNA]</scope>
    <source>
        <strain evidence="2 3">NBC_00017</strain>
    </source>
</reference>
<evidence type="ECO:0000313" key="3">
    <source>
        <dbReference type="Proteomes" id="UP001621512"/>
    </source>
</evidence>
<keyword evidence="1" id="KW-0812">Transmembrane</keyword>
<gene>
    <name evidence="2" type="ORF">OHU35_14465</name>
</gene>
<name>A0ABZ1MH02_STREF</name>
<dbReference type="InterPro" id="IPR021354">
    <property type="entry name" value="DUF2975"/>
</dbReference>
<keyword evidence="1" id="KW-1133">Transmembrane helix</keyword>
<keyword evidence="3" id="KW-1185">Reference proteome</keyword>
<proteinExistence type="predicted"/>
<dbReference type="RefSeq" id="WP_405505516.1">
    <property type="nucleotide sequence ID" value="NZ_CP108341.1"/>
</dbReference>
<dbReference type="Proteomes" id="UP001621512">
    <property type="component" value="Chromosome"/>
</dbReference>